<gene>
    <name evidence="1" type="ORF">DCK97_12440</name>
</gene>
<proteinExistence type="predicted"/>
<sequence length="31" mass="3400">MPPAIAAPLLMVPDPDCPLCPRLAAWRAERQ</sequence>
<organism evidence="1 2">
    <name type="scientific">Tistrella mobilis</name>
    <dbReference type="NCBI Taxonomy" id="171437"/>
    <lineage>
        <taxon>Bacteria</taxon>
        <taxon>Pseudomonadati</taxon>
        <taxon>Pseudomonadota</taxon>
        <taxon>Alphaproteobacteria</taxon>
        <taxon>Geminicoccales</taxon>
        <taxon>Geminicoccaceae</taxon>
        <taxon>Tistrella</taxon>
    </lineage>
</organism>
<reference evidence="1 2" key="1">
    <citation type="journal article" date="2018" name="Nat. Biotechnol.">
        <title>A standardized bacterial taxonomy based on genome phylogeny substantially revises the tree of life.</title>
        <authorList>
            <person name="Parks D.H."/>
            <person name="Chuvochina M."/>
            <person name="Waite D.W."/>
            <person name="Rinke C."/>
            <person name="Skarshewski A."/>
            <person name="Chaumeil P.A."/>
            <person name="Hugenholtz P."/>
        </authorList>
    </citation>
    <scope>NUCLEOTIDE SEQUENCE [LARGE SCALE GENOMIC DNA]</scope>
    <source>
        <strain evidence="1">UBA8739</strain>
    </source>
</reference>
<protein>
    <submittedName>
        <fullName evidence="1">Uracil-DNA glycosylase</fullName>
    </submittedName>
</protein>
<evidence type="ECO:0000313" key="1">
    <source>
        <dbReference type="EMBL" id="HAE48220.1"/>
    </source>
</evidence>
<dbReference type="EMBL" id="DMAI01000197">
    <property type="protein sequence ID" value="HAE48220.1"/>
    <property type="molecule type" value="Genomic_DNA"/>
</dbReference>
<name>A0A3B9IKC6_9PROT</name>
<accession>A0A3B9IKC6</accession>
<dbReference type="AlphaFoldDB" id="A0A3B9IKC6"/>
<evidence type="ECO:0000313" key="2">
    <source>
        <dbReference type="Proteomes" id="UP000257706"/>
    </source>
</evidence>
<comment type="caution">
    <text evidence="1">The sequence shown here is derived from an EMBL/GenBank/DDBJ whole genome shotgun (WGS) entry which is preliminary data.</text>
</comment>
<dbReference type="Proteomes" id="UP000257706">
    <property type="component" value="Unassembled WGS sequence"/>
</dbReference>
<feature type="non-terminal residue" evidence="1">
    <location>
        <position position="31"/>
    </location>
</feature>